<gene>
    <name evidence="1" type="ORF">LTRI10_LOCUS35141</name>
</gene>
<dbReference type="AlphaFoldDB" id="A0AAV2F9K4"/>
<sequence length="107" mass="12157">MIMRVSFIGYLGLLQMPQLVMNPSLLMKPSLLAMPLQTRFWWTLPQPLLSQLSTQPFMGLLLELRPPLLPRTALLPPMSLCVLLPHHHLWCLLVTVIAFEVIISTST</sequence>
<organism evidence="1 2">
    <name type="scientific">Linum trigynum</name>
    <dbReference type="NCBI Taxonomy" id="586398"/>
    <lineage>
        <taxon>Eukaryota</taxon>
        <taxon>Viridiplantae</taxon>
        <taxon>Streptophyta</taxon>
        <taxon>Embryophyta</taxon>
        <taxon>Tracheophyta</taxon>
        <taxon>Spermatophyta</taxon>
        <taxon>Magnoliopsida</taxon>
        <taxon>eudicotyledons</taxon>
        <taxon>Gunneridae</taxon>
        <taxon>Pentapetalae</taxon>
        <taxon>rosids</taxon>
        <taxon>fabids</taxon>
        <taxon>Malpighiales</taxon>
        <taxon>Linaceae</taxon>
        <taxon>Linum</taxon>
    </lineage>
</organism>
<evidence type="ECO:0000313" key="2">
    <source>
        <dbReference type="Proteomes" id="UP001497516"/>
    </source>
</evidence>
<proteinExistence type="predicted"/>
<evidence type="ECO:0000313" key="1">
    <source>
        <dbReference type="EMBL" id="CAL1394652.1"/>
    </source>
</evidence>
<accession>A0AAV2F9K4</accession>
<keyword evidence="2" id="KW-1185">Reference proteome</keyword>
<dbReference type="EMBL" id="OZ034819">
    <property type="protein sequence ID" value="CAL1394652.1"/>
    <property type="molecule type" value="Genomic_DNA"/>
</dbReference>
<dbReference type="Proteomes" id="UP001497516">
    <property type="component" value="Chromosome 6"/>
</dbReference>
<reference evidence="1 2" key="1">
    <citation type="submission" date="2024-04" db="EMBL/GenBank/DDBJ databases">
        <authorList>
            <person name="Fracassetti M."/>
        </authorList>
    </citation>
    <scope>NUCLEOTIDE SEQUENCE [LARGE SCALE GENOMIC DNA]</scope>
</reference>
<protein>
    <submittedName>
        <fullName evidence="1">Uncharacterized protein</fullName>
    </submittedName>
</protein>
<name>A0AAV2F9K4_9ROSI</name>